<dbReference type="InterPro" id="IPR025855">
    <property type="entry name" value="Replic_Relax"/>
</dbReference>
<dbReference type="EMBL" id="SJPG01000001">
    <property type="protein sequence ID" value="TWT60962.1"/>
    <property type="molecule type" value="Genomic_DNA"/>
</dbReference>
<keyword evidence="2" id="KW-1185">Reference proteome</keyword>
<dbReference type="AlphaFoldDB" id="A0A5C5XGH5"/>
<evidence type="ECO:0000313" key="1">
    <source>
        <dbReference type="EMBL" id="TWT60962.1"/>
    </source>
</evidence>
<evidence type="ECO:0000313" key="2">
    <source>
        <dbReference type="Proteomes" id="UP000316095"/>
    </source>
</evidence>
<name>A0A5C5XGH5_9PLAN</name>
<proteinExistence type="predicted"/>
<dbReference type="Pfam" id="PF13814">
    <property type="entry name" value="Replic_Relax"/>
    <property type="match status" value="1"/>
</dbReference>
<accession>A0A5C5XGH5</accession>
<comment type="caution">
    <text evidence="1">The sequence shown here is derived from an EMBL/GenBank/DDBJ whole genome shotgun (WGS) entry which is preliminary data.</text>
</comment>
<organism evidence="1 2">
    <name type="scientific">Rubinisphaera italica</name>
    <dbReference type="NCBI Taxonomy" id="2527969"/>
    <lineage>
        <taxon>Bacteria</taxon>
        <taxon>Pseudomonadati</taxon>
        <taxon>Planctomycetota</taxon>
        <taxon>Planctomycetia</taxon>
        <taxon>Planctomycetales</taxon>
        <taxon>Planctomycetaceae</taxon>
        <taxon>Rubinisphaera</taxon>
    </lineage>
</organism>
<protein>
    <recommendedName>
        <fullName evidence="3">Replication-relaxation</fullName>
    </recommendedName>
</protein>
<evidence type="ECO:0008006" key="3">
    <source>
        <dbReference type="Google" id="ProtNLM"/>
    </source>
</evidence>
<gene>
    <name evidence="1" type="ORF">Pan54_16940</name>
</gene>
<dbReference type="Proteomes" id="UP000316095">
    <property type="component" value="Unassembled WGS sequence"/>
</dbReference>
<reference evidence="1 2" key="1">
    <citation type="submission" date="2019-02" db="EMBL/GenBank/DDBJ databases">
        <title>Deep-cultivation of Planctomycetes and their phenomic and genomic characterization uncovers novel biology.</title>
        <authorList>
            <person name="Wiegand S."/>
            <person name="Jogler M."/>
            <person name="Boedeker C."/>
            <person name="Pinto D."/>
            <person name="Vollmers J."/>
            <person name="Rivas-Marin E."/>
            <person name="Kohn T."/>
            <person name="Peeters S.H."/>
            <person name="Heuer A."/>
            <person name="Rast P."/>
            <person name="Oberbeckmann S."/>
            <person name="Bunk B."/>
            <person name="Jeske O."/>
            <person name="Meyerdierks A."/>
            <person name="Storesund J.E."/>
            <person name="Kallscheuer N."/>
            <person name="Luecker S."/>
            <person name="Lage O.M."/>
            <person name="Pohl T."/>
            <person name="Merkel B.J."/>
            <person name="Hornburger P."/>
            <person name="Mueller R.-W."/>
            <person name="Bruemmer F."/>
            <person name="Labrenz M."/>
            <person name="Spormann A.M."/>
            <person name="Op Den Camp H."/>
            <person name="Overmann J."/>
            <person name="Amann R."/>
            <person name="Jetten M.S.M."/>
            <person name="Mascher T."/>
            <person name="Medema M.H."/>
            <person name="Devos D.P."/>
            <person name="Kaster A.-K."/>
            <person name="Ovreas L."/>
            <person name="Rohde M."/>
            <person name="Galperin M.Y."/>
            <person name="Jogler C."/>
        </authorList>
    </citation>
    <scope>NUCLEOTIDE SEQUENCE [LARGE SCALE GENOMIC DNA]</scope>
    <source>
        <strain evidence="1 2">Pan54</strain>
    </source>
</reference>
<sequence length="300" mass="34711">MVNRGNSKDIPGIRMQNRDIHILQELGTVLWMDTPLIQQRHFPSDKTGEATRRRLRLMAANRIIESFDLQVTLRPHEGRMPRFHRLLEFGGELLFDFTGQRPQRIGSSSPPKPHTIQHRAGMGETLLRFEDARRSQSLPESTWYLEYDRNESAAGRAPFHERYSICYSVLDNSGQTRRVWPDALSSLNIPSNGTVWQLALAWEFDRGTETLTQLTEKLEPYDLWTASKGYREQFPNAIEVRVCFVLPSKRRLTSVIEAMKDHPAAPILRFVSFDDFTANRIFSEPIWYDANGQARRILPS</sequence>